<evidence type="ECO:0000313" key="3">
    <source>
        <dbReference type="Proteomes" id="UP000000311"/>
    </source>
</evidence>
<dbReference type="AlphaFoldDB" id="E2AXC2"/>
<evidence type="ECO:0000256" key="1">
    <source>
        <dbReference type="SAM" id="MobiDB-lite"/>
    </source>
</evidence>
<evidence type="ECO:0000313" key="2">
    <source>
        <dbReference type="EMBL" id="EFN61902.1"/>
    </source>
</evidence>
<sequence>MYPFARGSRVDGINNRDYQHWLSRLQILKDSMIERNEQLSELKNLFGHLEEHRSLKGYDGPKTSRSSALLSKNGTSVGESDTQLACATRPKEMRIPRNPPILFAYLPARLPILPAILRVHPRRKRLCTDYKVDIGCTSCILYDLCRGADGLGLRLSVSSAGELHLSQRCPYDGLMNLAPVTSLPVPGFFYDAKRRRREIGTLDWPLEENYTRIAARKHRLRN</sequence>
<proteinExistence type="predicted"/>
<dbReference type="EMBL" id="GL443548">
    <property type="protein sequence ID" value="EFN61902.1"/>
    <property type="molecule type" value="Genomic_DNA"/>
</dbReference>
<reference evidence="2 3" key="1">
    <citation type="journal article" date="2010" name="Science">
        <title>Genomic comparison of the ants Camponotus floridanus and Harpegnathos saltator.</title>
        <authorList>
            <person name="Bonasio R."/>
            <person name="Zhang G."/>
            <person name="Ye C."/>
            <person name="Mutti N.S."/>
            <person name="Fang X."/>
            <person name="Qin N."/>
            <person name="Donahue G."/>
            <person name="Yang P."/>
            <person name="Li Q."/>
            <person name="Li C."/>
            <person name="Zhang P."/>
            <person name="Huang Z."/>
            <person name="Berger S.L."/>
            <person name="Reinberg D."/>
            <person name="Wang J."/>
            <person name="Liebig J."/>
        </authorList>
    </citation>
    <scope>NUCLEOTIDE SEQUENCE [LARGE SCALE GENOMIC DNA]</scope>
    <source>
        <strain evidence="3">C129</strain>
    </source>
</reference>
<accession>E2AXC2</accession>
<name>E2AXC2_CAMFO</name>
<feature type="compositionally biased region" description="Polar residues" evidence="1">
    <location>
        <begin position="63"/>
        <end position="76"/>
    </location>
</feature>
<dbReference type="Proteomes" id="UP000000311">
    <property type="component" value="Unassembled WGS sequence"/>
</dbReference>
<keyword evidence="3" id="KW-1185">Reference proteome</keyword>
<dbReference type="OrthoDB" id="418142at2759"/>
<feature type="region of interest" description="Disordered" evidence="1">
    <location>
        <begin position="56"/>
        <end position="76"/>
    </location>
</feature>
<organism evidence="3">
    <name type="scientific">Camponotus floridanus</name>
    <name type="common">Florida carpenter ant</name>
    <dbReference type="NCBI Taxonomy" id="104421"/>
    <lineage>
        <taxon>Eukaryota</taxon>
        <taxon>Metazoa</taxon>
        <taxon>Ecdysozoa</taxon>
        <taxon>Arthropoda</taxon>
        <taxon>Hexapoda</taxon>
        <taxon>Insecta</taxon>
        <taxon>Pterygota</taxon>
        <taxon>Neoptera</taxon>
        <taxon>Endopterygota</taxon>
        <taxon>Hymenoptera</taxon>
        <taxon>Apocrita</taxon>
        <taxon>Aculeata</taxon>
        <taxon>Formicoidea</taxon>
        <taxon>Formicidae</taxon>
        <taxon>Formicinae</taxon>
        <taxon>Camponotus</taxon>
    </lineage>
</organism>
<gene>
    <name evidence="2" type="ORF">EAG_15731</name>
</gene>
<dbReference type="InParanoid" id="E2AXC2"/>
<protein>
    <submittedName>
        <fullName evidence="2">Uncharacterized protein</fullName>
    </submittedName>
</protein>